<dbReference type="AlphaFoldDB" id="A0AAN6YB19"/>
<feature type="region of interest" description="Disordered" evidence="1">
    <location>
        <begin position="1"/>
        <end position="37"/>
    </location>
</feature>
<protein>
    <submittedName>
        <fullName evidence="2">Uncharacterized protein</fullName>
    </submittedName>
</protein>
<feature type="compositionally biased region" description="Acidic residues" evidence="1">
    <location>
        <begin position="115"/>
        <end position="127"/>
    </location>
</feature>
<reference evidence="2" key="2">
    <citation type="submission" date="2023-05" db="EMBL/GenBank/DDBJ databases">
        <authorList>
            <consortium name="Lawrence Berkeley National Laboratory"/>
            <person name="Steindorff A."/>
            <person name="Hensen N."/>
            <person name="Bonometti L."/>
            <person name="Westerberg I."/>
            <person name="Brannstrom I.O."/>
            <person name="Guillou S."/>
            <person name="Cros-Aarteil S."/>
            <person name="Calhoun S."/>
            <person name="Haridas S."/>
            <person name="Kuo A."/>
            <person name="Mondo S."/>
            <person name="Pangilinan J."/>
            <person name="Riley R."/>
            <person name="Labutti K."/>
            <person name="Andreopoulos B."/>
            <person name="Lipzen A."/>
            <person name="Chen C."/>
            <person name="Yanf M."/>
            <person name="Daum C."/>
            <person name="Ng V."/>
            <person name="Clum A."/>
            <person name="Ohm R."/>
            <person name="Martin F."/>
            <person name="Silar P."/>
            <person name="Natvig D."/>
            <person name="Lalanne C."/>
            <person name="Gautier V."/>
            <person name="Ament-Velasquez S.L."/>
            <person name="Kruys A."/>
            <person name="Hutchinson M.I."/>
            <person name="Powell A.J."/>
            <person name="Barry K."/>
            <person name="Miller A.N."/>
            <person name="Grigoriev I.V."/>
            <person name="Debuchy R."/>
            <person name="Gladieux P."/>
            <person name="Thoren M.H."/>
            <person name="Johannesson H."/>
        </authorList>
    </citation>
    <scope>NUCLEOTIDE SEQUENCE</scope>
    <source>
        <strain evidence="2">PSN293</strain>
    </source>
</reference>
<comment type="caution">
    <text evidence="2">The sequence shown here is derived from an EMBL/GenBank/DDBJ whole genome shotgun (WGS) entry which is preliminary data.</text>
</comment>
<feature type="compositionally biased region" description="Polar residues" evidence="1">
    <location>
        <begin position="16"/>
        <end position="37"/>
    </location>
</feature>
<feature type="region of interest" description="Disordered" evidence="1">
    <location>
        <begin position="283"/>
        <end position="302"/>
    </location>
</feature>
<name>A0AAN6YB19_9PEZI</name>
<dbReference type="EMBL" id="MU858110">
    <property type="protein sequence ID" value="KAK4213347.1"/>
    <property type="molecule type" value="Genomic_DNA"/>
</dbReference>
<organism evidence="2 3">
    <name type="scientific">Rhypophila decipiens</name>
    <dbReference type="NCBI Taxonomy" id="261697"/>
    <lineage>
        <taxon>Eukaryota</taxon>
        <taxon>Fungi</taxon>
        <taxon>Dikarya</taxon>
        <taxon>Ascomycota</taxon>
        <taxon>Pezizomycotina</taxon>
        <taxon>Sordariomycetes</taxon>
        <taxon>Sordariomycetidae</taxon>
        <taxon>Sordariales</taxon>
        <taxon>Naviculisporaceae</taxon>
        <taxon>Rhypophila</taxon>
    </lineage>
</organism>
<feature type="compositionally biased region" description="Low complexity" evidence="1">
    <location>
        <begin position="198"/>
        <end position="210"/>
    </location>
</feature>
<feature type="region of interest" description="Disordered" evidence="1">
    <location>
        <begin position="316"/>
        <end position="340"/>
    </location>
</feature>
<feature type="region of interest" description="Disordered" evidence="1">
    <location>
        <begin position="55"/>
        <end position="75"/>
    </location>
</feature>
<feature type="region of interest" description="Disordered" evidence="1">
    <location>
        <begin position="230"/>
        <end position="269"/>
    </location>
</feature>
<reference evidence="2" key="1">
    <citation type="journal article" date="2023" name="Mol. Phylogenet. Evol.">
        <title>Genome-scale phylogeny and comparative genomics of the fungal order Sordariales.</title>
        <authorList>
            <person name="Hensen N."/>
            <person name="Bonometti L."/>
            <person name="Westerberg I."/>
            <person name="Brannstrom I.O."/>
            <person name="Guillou S."/>
            <person name="Cros-Aarteil S."/>
            <person name="Calhoun S."/>
            <person name="Haridas S."/>
            <person name="Kuo A."/>
            <person name="Mondo S."/>
            <person name="Pangilinan J."/>
            <person name="Riley R."/>
            <person name="LaButti K."/>
            <person name="Andreopoulos B."/>
            <person name="Lipzen A."/>
            <person name="Chen C."/>
            <person name="Yan M."/>
            <person name="Daum C."/>
            <person name="Ng V."/>
            <person name="Clum A."/>
            <person name="Steindorff A."/>
            <person name="Ohm R.A."/>
            <person name="Martin F."/>
            <person name="Silar P."/>
            <person name="Natvig D.O."/>
            <person name="Lalanne C."/>
            <person name="Gautier V."/>
            <person name="Ament-Velasquez S.L."/>
            <person name="Kruys A."/>
            <person name="Hutchinson M.I."/>
            <person name="Powell A.J."/>
            <person name="Barry K."/>
            <person name="Miller A.N."/>
            <person name="Grigoriev I.V."/>
            <person name="Debuchy R."/>
            <person name="Gladieux P."/>
            <person name="Hiltunen Thoren M."/>
            <person name="Johannesson H."/>
        </authorList>
    </citation>
    <scope>NUCLEOTIDE SEQUENCE</scope>
    <source>
        <strain evidence="2">PSN293</strain>
    </source>
</reference>
<evidence type="ECO:0000313" key="2">
    <source>
        <dbReference type="EMBL" id="KAK4213347.1"/>
    </source>
</evidence>
<accession>A0AAN6YB19</accession>
<evidence type="ECO:0000256" key="1">
    <source>
        <dbReference type="SAM" id="MobiDB-lite"/>
    </source>
</evidence>
<feature type="region of interest" description="Disordered" evidence="1">
    <location>
        <begin position="114"/>
        <end position="148"/>
    </location>
</feature>
<sequence>MSLAQRPLPLRESNHSLDTSNSQVVDNRQSRIFSLQPSPYDQSILNEFLDEMDETDTMAPSPKRARAGENAPELPQKSALRTSRIMLDNHGLKLGGSIETTEPGQATPLDMYLSSEEDASSEADDFSDYGYDSSNEDVTSPTRRESHEVTARVVSVIFSGKPLIVDLTIRRRSMSPSTASIGKRSSVLSTKSPLDRPSSSASSTFNSTPSIASRKSSLFSDIMTKKRPPFLNIDPFANGSQYSLDPPKNAEKGESQAVKPPKTPTQILKGVSRTLSLVRKRSRPLLGSLSPQPEASPRETFTAPTRHSFSMAAALSQENLSSPPVSEQSAPLEQPRTPQTPVTYNDIVRAAKKNAIMSPPPEVTQQTASPQTPAKRGILSGLAARRRSIKLTGKGIGI</sequence>
<feature type="region of interest" description="Disordered" evidence="1">
    <location>
        <begin position="174"/>
        <end position="211"/>
    </location>
</feature>
<feature type="compositionally biased region" description="Polar residues" evidence="1">
    <location>
        <begin position="132"/>
        <end position="141"/>
    </location>
</feature>
<evidence type="ECO:0000313" key="3">
    <source>
        <dbReference type="Proteomes" id="UP001301769"/>
    </source>
</evidence>
<proteinExistence type="predicted"/>
<keyword evidence="3" id="KW-1185">Reference proteome</keyword>
<gene>
    <name evidence="2" type="ORF">QBC37DRAFT_423196</name>
</gene>
<dbReference type="Proteomes" id="UP001301769">
    <property type="component" value="Unassembled WGS sequence"/>
</dbReference>